<organism evidence="2 3">
    <name type="scientific">Caballeronia pedi</name>
    <dbReference type="NCBI Taxonomy" id="1777141"/>
    <lineage>
        <taxon>Bacteria</taxon>
        <taxon>Pseudomonadati</taxon>
        <taxon>Pseudomonadota</taxon>
        <taxon>Betaproteobacteria</taxon>
        <taxon>Burkholderiales</taxon>
        <taxon>Burkholderiaceae</taxon>
        <taxon>Caballeronia</taxon>
    </lineage>
</organism>
<evidence type="ECO:0000256" key="1">
    <source>
        <dbReference type="SAM" id="Phobius"/>
    </source>
</evidence>
<evidence type="ECO:0000313" key="3">
    <source>
        <dbReference type="Proteomes" id="UP000054911"/>
    </source>
</evidence>
<gene>
    <name evidence="2" type="ORF">AWB80_02134</name>
</gene>
<dbReference type="Proteomes" id="UP000054911">
    <property type="component" value="Unassembled WGS sequence"/>
</dbReference>
<accession>A0A158ADD6</accession>
<dbReference type="EMBL" id="FCOE02000005">
    <property type="protein sequence ID" value="SAK55861.1"/>
    <property type="molecule type" value="Genomic_DNA"/>
</dbReference>
<evidence type="ECO:0000313" key="2">
    <source>
        <dbReference type="EMBL" id="SAK55861.1"/>
    </source>
</evidence>
<keyword evidence="1" id="KW-0472">Membrane</keyword>
<reference evidence="2" key="1">
    <citation type="submission" date="2016-01" db="EMBL/GenBank/DDBJ databases">
        <authorList>
            <person name="Peeters C."/>
        </authorList>
    </citation>
    <scope>NUCLEOTIDE SEQUENCE [LARGE SCALE GENOMIC DNA]</scope>
    <source>
        <strain evidence="2">LMG 29323</strain>
    </source>
</reference>
<keyword evidence="3" id="KW-1185">Reference proteome</keyword>
<name>A0A158ADD6_9BURK</name>
<keyword evidence="1" id="KW-1133">Transmembrane helix</keyword>
<feature type="transmembrane region" description="Helical" evidence="1">
    <location>
        <begin position="53"/>
        <end position="71"/>
    </location>
</feature>
<dbReference type="STRING" id="1777141.AWB80_02134"/>
<protein>
    <submittedName>
        <fullName evidence="2">Uncharacterized protein</fullName>
    </submittedName>
</protein>
<keyword evidence="1" id="KW-0812">Transmembrane</keyword>
<sequence length="267" mass="29064">MRFGFVAGSRIRVGLLVLPLCGAAPTFFAAAKKVGKESSFPHPKRFMPAAAQAIVLGTAVASALIGLIGLGSRTVCHIAPQNRLVQHQIAPARFAADGYIGSARASAFLFSRWFPLQTSRQRAALCRNSLVLNPRPKTNSLSDRARSKPDWTYEGTRYCCALNVRLCRGRYEAFRLGQAVSLVTFFAAAKKVTAAPHRGNANKPTRTRDRRKPWLTLQPIRIRCPNRWLPESGNSVAPTRSGSMPKLSPAALAMTASSPIVGERSRP</sequence>
<dbReference type="AlphaFoldDB" id="A0A158ADD6"/>
<comment type="caution">
    <text evidence="2">The sequence shown here is derived from an EMBL/GenBank/DDBJ whole genome shotgun (WGS) entry which is preliminary data.</text>
</comment>
<proteinExistence type="predicted"/>